<dbReference type="AlphaFoldDB" id="A0A5C7BW70"/>
<evidence type="ECO:0000313" key="2">
    <source>
        <dbReference type="EMBL" id="TXE28340.1"/>
    </source>
</evidence>
<dbReference type="Pfam" id="PF20535">
    <property type="entry name" value="DUF6750"/>
    <property type="match status" value="1"/>
</dbReference>
<dbReference type="EMBL" id="VOUQ01000015">
    <property type="protein sequence ID" value="TXE28340.1"/>
    <property type="molecule type" value="Genomic_DNA"/>
</dbReference>
<feature type="transmembrane region" description="Helical" evidence="1">
    <location>
        <begin position="93"/>
        <end position="112"/>
    </location>
</feature>
<gene>
    <name evidence="2" type="ORF">FOT62_21485</name>
</gene>
<dbReference type="Proteomes" id="UP000321126">
    <property type="component" value="Unassembled WGS sequence"/>
</dbReference>
<sequence length="131" mass="14094">MNKVTHLALLLCVRLSMLLDACRRHQVRLLTFLAGILTTSAARADDDIAGMFISVANGIKSLKQPIIDSSLVIGVAAVFIALCMLAGKKNNPHIKGWHIILAFVVGFCFIALDQITTRGQKQLGLNPVSVG</sequence>
<evidence type="ECO:0000313" key="3">
    <source>
        <dbReference type="Proteomes" id="UP000321126"/>
    </source>
</evidence>
<comment type="caution">
    <text evidence="2">The sequence shown here is derived from an EMBL/GenBank/DDBJ whole genome shotgun (WGS) entry which is preliminary data.</text>
</comment>
<reference evidence="2 3" key="1">
    <citation type="submission" date="2019-07" db="EMBL/GenBank/DDBJ databases">
        <title>Serratia strains were isolated from fresh produce.</title>
        <authorList>
            <person name="Cho G.-S."/>
            <person name="Stein M."/>
            <person name="Lee W."/>
            <person name="Suh S.H."/>
            <person name="Franz C.M.A.P."/>
        </authorList>
    </citation>
    <scope>NUCLEOTIDE SEQUENCE [LARGE SCALE GENOMIC DNA]</scope>
    <source>
        <strain evidence="2 3">S16</strain>
    </source>
</reference>
<feature type="transmembrane region" description="Helical" evidence="1">
    <location>
        <begin position="66"/>
        <end position="87"/>
    </location>
</feature>
<evidence type="ECO:0008006" key="4">
    <source>
        <dbReference type="Google" id="ProtNLM"/>
    </source>
</evidence>
<keyword evidence="1" id="KW-0812">Transmembrane</keyword>
<protein>
    <recommendedName>
        <fullName evidence="4">Conjugal transfer protein TraR</fullName>
    </recommendedName>
</protein>
<name>A0A5C7BW70_SERMA</name>
<dbReference type="RefSeq" id="WP_147882480.1">
    <property type="nucleotide sequence ID" value="NZ_VOUQ01000015.1"/>
</dbReference>
<keyword evidence="1" id="KW-0472">Membrane</keyword>
<dbReference type="InterPro" id="IPR046638">
    <property type="entry name" value="DUF6750"/>
</dbReference>
<proteinExistence type="predicted"/>
<accession>A0A5C7BW70</accession>
<evidence type="ECO:0000256" key="1">
    <source>
        <dbReference type="SAM" id="Phobius"/>
    </source>
</evidence>
<organism evidence="2 3">
    <name type="scientific">Serratia marcescens</name>
    <dbReference type="NCBI Taxonomy" id="615"/>
    <lineage>
        <taxon>Bacteria</taxon>
        <taxon>Pseudomonadati</taxon>
        <taxon>Pseudomonadota</taxon>
        <taxon>Gammaproteobacteria</taxon>
        <taxon>Enterobacterales</taxon>
        <taxon>Yersiniaceae</taxon>
        <taxon>Serratia</taxon>
    </lineage>
</organism>
<keyword evidence="1" id="KW-1133">Transmembrane helix</keyword>